<evidence type="ECO:0000256" key="2">
    <source>
        <dbReference type="SAM" id="MobiDB-lite"/>
    </source>
</evidence>
<dbReference type="InterPro" id="IPR013762">
    <property type="entry name" value="Integrase-like_cat_sf"/>
</dbReference>
<gene>
    <name evidence="3" type="ORF">ALQ11_02578</name>
</gene>
<feature type="compositionally biased region" description="Basic and acidic residues" evidence="2">
    <location>
        <begin position="502"/>
        <end position="526"/>
    </location>
</feature>
<dbReference type="GO" id="GO:0003677">
    <property type="term" value="F:DNA binding"/>
    <property type="evidence" value="ECO:0007669"/>
    <property type="project" value="InterPro"/>
</dbReference>
<keyword evidence="1" id="KW-0233">DNA recombination</keyword>
<reference evidence="3 4" key="1">
    <citation type="submission" date="2018-08" db="EMBL/GenBank/DDBJ databases">
        <title>Recombination of ecologically and evolutionarily significant loci maintains genetic cohesion in the Pseudomonas syringae species complex.</title>
        <authorList>
            <person name="Dillon M."/>
            <person name="Thakur S."/>
            <person name="Almeida R.N.D."/>
            <person name="Weir B.S."/>
            <person name="Guttman D.S."/>
        </authorList>
    </citation>
    <scope>NUCLEOTIDE SEQUENCE [LARGE SCALE GENOMIC DNA]</scope>
    <source>
        <strain evidence="3 4">ICMP 4182</strain>
    </source>
</reference>
<evidence type="ECO:0000256" key="1">
    <source>
        <dbReference type="ARBA" id="ARBA00023172"/>
    </source>
</evidence>
<dbReference type="InterPro" id="IPR011010">
    <property type="entry name" value="DNA_brk_join_enz"/>
</dbReference>
<dbReference type="AlphaFoldDB" id="A0A0P9TXY4"/>
<organism evidence="3 4">
    <name type="scientific">Pseudomonas savastanoi pv. glycinea</name>
    <name type="common">Pseudomonas syringae pv. glycinea</name>
    <dbReference type="NCBI Taxonomy" id="318"/>
    <lineage>
        <taxon>Bacteria</taxon>
        <taxon>Pseudomonadati</taxon>
        <taxon>Pseudomonadota</taxon>
        <taxon>Gammaproteobacteria</taxon>
        <taxon>Pseudomonadales</taxon>
        <taxon>Pseudomonadaceae</taxon>
        <taxon>Pseudomonas</taxon>
    </lineage>
</organism>
<evidence type="ECO:0000313" key="4">
    <source>
        <dbReference type="Proteomes" id="UP000272471"/>
    </source>
</evidence>
<dbReference type="EMBL" id="RBQX01000058">
    <property type="protein sequence ID" value="RMQ20254.1"/>
    <property type="molecule type" value="Genomic_DNA"/>
</dbReference>
<dbReference type="Proteomes" id="UP000272471">
    <property type="component" value="Unassembled WGS sequence"/>
</dbReference>
<name>A0A0P9TXY4_PSESG</name>
<dbReference type="Gene3D" id="1.10.443.10">
    <property type="entry name" value="Intergrase catalytic core"/>
    <property type="match status" value="1"/>
</dbReference>
<dbReference type="GO" id="GO:0015074">
    <property type="term" value="P:DNA integration"/>
    <property type="evidence" value="ECO:0007669"/>
    <property type="project" value="InterPro"/>
</dbReference>
<dbReference type="GO" id="GO:0006310">
    <property type="term" value="P:DNA recombination"/>
    <property type="evidence" value="ECO:0007669"/>
    <property type="project" value="UniProtKB-KW"/>
</dbReference>
<protein>
    <submittedName>
        <fullName evidence="3">Integrase</fullName>
    </submittedName>
</protein>
<accession>A0A0P9TXY4</accession>
<dbReference type="RefSeq" id="WP_004664367.1">
    <property type="nucleotide sequence ID" value="NZ_LGLL01000080.1"/>
</dbReference>
<evidence type="ECO:0000313" key="3">
    <source>
        <dbReference type="EMBL" id="RMQ20254.1"/>
    </source>
</evidence>
<feature type="region of interest" description="Disordered" evidence="2">
    <location>
        <begin position="501"/>
        <end position="538"/>
    </location>
</feature>
<dbReference type="SUPFAM" id="SSF56349">
    <property type="entry name" value="DNA breaking-rejoining enzymes"/>
    <property type="match status" value="1"/>
</dbReference>
<sequence length="701" mass="79265">MATTLTLVSFNANPKLSPSTNLKNFILYCRCQLTLWATAPNFTWDADVWPENTKDRKIKFTNWESRQLHPSKTPTQNQLMDPNFADVAKSYMRYRHTLRPHNNQGRETLAFKALEKALMEDMAVPDIPKIQVSHYNRAAQLLSEYSGRQNIVASMQQILVLLSDKLIVPAEVVRWQNPYIRDKSYDALRGGNAPAEVKLGKVADQDAFFSIADVFSLPVTQLDDSDVMVTSITALLLCAPMRIGETLRWRADCLRSDTDTNGDLQRYLAYYVPKTHSYTRKPVPTTMSEVAQMAVDRLVAITDEGRRLARYMETSPTRFYRHADCPDIPDDQELTPAQLAQALGFAHAGACEDFMKKYTGNYKLTGFTLDSLWQIVLAEHHKKNPHFPYQESPGGANKPLKMSESLMCCKHMQFGARASTSPVLLAPFNPDHYRKRLDGAVKEDRKNQRPLCFFTKHGFDPMRMNSHSLRHFVNRLAKQGGMSAEAITEWSTRASVQQTRTYLHESDEQKRDRASKIMGTKQEHHTLSPVTEEEATSFGSGPYHRSRYGICRRSWAVGPCNKFADCTNCSELLACKGDRIALEAIKADRDNMIRTRDAAQRAIDSGERSASLWLEKAKPQIYRLVELVNLMENPDIPDGSAILLTGTDFNHESQLVAEKASQAGVELLDNNQLAIGVELVSKEQLARDYGQDLVDCLEMLV</sequence>
<comment type="caution">
    <text evidence="3">The sequence shown here is derived from an EMBL/GenBank/DDBJ whole genome shotgun (WGS) entry which is preliminary data.</text>
</comment>
<proteinExistence type="predicted"/>